<dbReference type="PANTHER" id="PTHR43358">
    <property type="entry name" value="ALPHA/BETA-HYDROLASE"/>
    <property type="match status" value="1"/>
</dbReference>
<reference evidence="2 3" key="1">
    <citation type="submission" date="2020-09" db="EMBL/GenBank/DDBJ databases">
        <title>Investigation of environmental microbe.</title>
        <authorList>
            <person name="Ou Y."/>
            <person name="Kang Q."/>
        </authorList>
    </citation>
    <scope>NUCLEOTIDE SEQUENCE [LARGE SCALE GENOMIC DNA]</scope>
    <source>
        <strain evidence="2 3">KJZ-9</strain>
    </source>
</reference>
<dbReference type="Gene3D" id="3.40.50.1820">
    <property type="entry name" value="alpha/beta hydrolase"/>
    <property type="match status" value="1"/>
</dbReference>
<evidence type="ECO:0000313" key="2">
    <source>
        <dbReference type="EMBL" id="QNV39140.2"/>
    </source>
</evidence>
<dbReference type="InterPro" id="IPR029058">
    <property type="entry name" value="AB_hydrolase_fold"/>
</dbReference>
<sequence>MQTAVNKAQTKDRILNSPWTPATIGAAVGAGSATVGLLSAAAVSTYFARKVVVPPKRPVEDLRLISVGYDSIELTSHQQPSSVRLPATEATLAPGEYGLFFNGGQGFAVVGEITAYSPQEQTVTRKIINVVSGDLATAQRGRLSGVVSRTPEAAGYSCEDISLELAVGSAPAWLVHPDARLPESEFSPDVSPTVQTGSRTWAIMVHGMGATRAETLRALETTQALGMTSLHMSYRNDREAPPSVDNRYGLGFTEWADVDIAIDYAREHGAQDVVLFGWSMGGAICLQTMRRARNRRLIRAMVLDGPAADWLDLMQYHTRINKIPLRLGALGVSMISQPALNIFTGLQEPIEMDTLSWTKHAGDITVPTLILHSMDDAFVPAYSSQKLAERSPLVDFVPFEGATHTREWNVDPRRWFDAVTSWLPAHLS</sequence>
<dbReference type="SUPFAM" id="SSF53474">
    <property type="entry name" value="alpha/beta-Hydrolases"/>
    <property type="match status" value="1"/>
</dbReference>
<gene>
    <name evidence="2" type="ORF">IDM48_06865</name>
</gene>
<protein>
    <submittedName>
        <fullName evidence="2">Alpha/beta fold hydrolase</fullName>
    </submittedName>
</protein>
<dbReference type="KEGG" id="rama:IDM48_06865"/>
<evidence type="ECO:0000313" key="3">
    <source>
        <dbReference type="Proteomes" id="UP000516421"/>
    </source>
</evidence>
<dbReference type="GO" id="GO:0016787">
    <property type="term" value="F:hydrolase activity"/>
    <property type="evidence" value="ECO:0007669"/>
    <property type="project" value="UniProtKB-KW"/>
</dbReference>
<dbReference type="InterPro" id="IPR052920">
    <property type="entry name" value="DNA-binding_regulatory"/>
</dbReference>
<dbReference type="PANTHER" id="PTHR43358:SF4">
    <property type="entry name" value="ALPHA_BETA HYDROLASE FOLD-1 DOMAIN-CONTAINING PROTEIN"/>
    <property type="match status" value="1"/>
</dbReference>
<dbReference type="InterPro" id="IPR000073">
    <property type="entry name" value="AB_hydrolase_1"/>
</dbReference>
<dbReference type="Pfam" id="PF12697">
    <property type="entry name" value="Abhydrolase_6"/>
    <property type="match status" value="1"/>
</dbReference>
<proteinExistence type="predicted"/>
<evidence type="ECO:0000259" key="1">
    <source>
        <dbReference type="Pfam" id="PF12697"/>
    </source>
</evidence>
<accession>A0A7H2BHJ4</accession>
<dbReference type="RefSeq" id="WP_202939862.1">
    <property type="nucleotide sequence ID" value="NZ_CP061538.1"/>
</dbReference>
<feature type="domain" description="AB hydrolase-1" evidence="1">
    <location>
        <begin position="203"/>
        <end position="416"/>
    </location>
</feature>
<dbReference type="EMBL" id="CP061538">
    <property type="protein sequence ID" value="QNV39140.2"/>
    <property type="molecule type" value="Genomic_DNA"/>
</dbReference>
<dbReference type="AlphaFoldDB" id="A0A7H2BHJ4"/>
<keyword evidence="3" id="KW-1185">Reference proteome</keyword>
<name>A0A7H2BHJ4_9MICC</name>
<dbReference type="Proteomes" id="UP000516421">
    <property type="component" value="Chromosome"/>
</dbReference>
<keyword evidence="2" id="KW-0378">Hydrolase</keyword>
<organism evidence="2 3">
    <name type="scientific">Rothia amarae</name>
    <dbReference type="NCBI Taxonomy" id="169480"/>
    <lineage>
        <taxon>Bacteria</taxon>
        <taxon>Bacillati</taxon>
        <taxon>Actinomycetota</taxon>
        <taxon>Actinomycetes</taxon>
        <taxon>Micrococcales</taxon>
        <taxon>Micrococcaceae</taxon>
        <taxon>Rothia</taxon>
    </lineage>
</organism>